<name>A0AAN9JB45_CLITE</name>
<keyword evidence="2" id="KW-1185">Reference proteome</keyword>
<evidence type="ECO:0000313" key="2">
    <source>
        <dbReference type="Proteomes" id="UP001359559"/>
    </source>
</evidence>
<comment type="caution">
    <text evidence="1">The sequence shown here is derived from an EMBL/GenBank/DDBJ whole genome shotgun (WGS) entry which is preliminary data.</text>
</comment>
<accession>A0AAN9JB45</accession>
<proteinExistence type="predicted"/>
<dbReference type="AlphaFoldDB" id="A0AAN9JB45"/>
<evidence type="ECO:0000313" key="1">
    <source>
        <dbReference type="EMBL" id="KAK7294886.1"/>
    </source>
</evidence>
<reference evidence="1 2" key="1">
    <citation type="submission" date="2024-01" db="EMBL/GenBank/DDBJ databases">
        <title>The genomes of 5 underutilized Papilionoideae crops provide insights into root nodulation and disease resistance.</title>
        <authorList>
            <person name="Yuan L."/>
        </authorList>
    </citation>
    <scope>NUCLEOTIDE SEQUENCE [LARGE SCALE GENOMIC DNA]</scope>
    <source>
        <strain evidence="1">LY-2023</strain>
        <tissue evidence="1">Leaf</tissue>
    </source>
</reference>
<protein>
    <submittedName>
        <fullName evidence="1">Uncharacterized protein</fullName>
    </submittedName>
</protein>
<sequence length="104" mass="12566">MCLQLYCCVELTCMQRINCFLAYTFLVQKKFRERMAFHLKAKNVCVVKKHYQNRLKYVITIRSYFTFYLHYTIPSEKKVDKVRRGTDGSRATMLTLLISSFYFY</sequence>
<gene>
    <name evidence="1" type="ORF">RJT34_17785</name>
</gene>
<dbReference type="Proteomes" id="UP001359559">
    <property type="component" value="Unassembled WGS sequence"/>
</dbReference>
<organism evidence="1 2">
    <name type="scientific">Clitoria ternatea</name>
    <name type="common">Butterfly pea</name>
    <dbReference type="NCBI Taxonomy" id="43366"/>
    <lineage>
        <taxon>Eukaryota</taxon>
        <taxon>Viridiplantae</taxon>
        <taxon>Streptophyta</taxon>
        <taxon>Embryophyta</taxon>
        <taxon>Tracheophyta</taxon>
        <taxon>Spermatophyta</taxon>
        <taxon>Magnoliopsida</taxon>
        <taxon>eudicotyledons</taxon>
        <taxon>Gunneridae</taxon>
        <taxon>Pentapetalae</taxon>
        <taxon>rosids</taxon>
        <taxon>fabids</taxon>
        <taxon>Fabales</taxon>
        <taxon>Fabaceae</taxon>
        <taxon>Papilionoideae</taxon>
        <taxon>50 kb inversion clade</taxon>
        <taxon>NPAAA clade</taxon>
        <taxon>indigoferoid/millettioid clade</taxon>
        <taxon>Phaseoleae</taxon>
        <taxon>Clitoria</taxon>
    </lineage>
</organism>
<dbReference type="EMBL" id="JAYKXN010000004">
    <property type="protein sequence ID" value="KAK7294886.1"/>
    <property type="molecule type" value="Genomic_DNA"/>
</dbReference>